<dbReference type="PANTHER" id="PTHR11364:SF27">
    <property type="entry name" value="SULFURTRANSFERASE"/>
    <property type="match status" value="1"/>
</dbReference>
<protein>
    <submittedName>
        <fullName evidence="5">Rhodanese-like domain-containing protein</fullName>
    </submittedName>
</protein>
<evidence type="ECO:0000256" key="1">
    <source>
        <dbReference type="ARBA" id="ARBA00022679"/>
    </source>
</evidence>
<dbReference type="Pfam" id="PF00581">
    <property type="entry name" value="Rhodanese"/>
    <property type="match status" value="2"/>
</dbReference>
<organism evidence="5 6">
    <name type="scientific">Tissierella carlieri</name>
    <dbReference type="NCBI Taxonomy" id="689904"/>
    <lineage>
        <taxon>Bacteria</taxon>
        <taxon>Bacillati</taxon>
        <taxon>Bacillota</taxon>
        <taxon>Tissierellia</taxon>
        <taxon>Tissierellales</taxon>
        <taxon>Tissierellaceae</taxon>
        <taxon>Tissierella</taxon>
    </lineage>
</organism>
<name>A0ABT1S7G1_9FIRM</name>
<dbReference type="Proteomes" id="UP001524478">
    <property type="component" value="Unassembled WGS sequence"/>
</dbReference>
<accession>A0ABT1S7G1</accession>
<evidence type="ECO:0000259" key="4">
    <source>
        <dbReference type="PROSITE" id="PS50206"/>
    </source>
</evidence>
<keyword evidence="1" id="KW-0808">Transferase</keyword>
<feature type="signal peptide" evidence="3">
    <location>
        <begin position="1"/>
        <end position="23"/>
    </location>
</feature>
<dbReference type="PANTHER" id="PTHR11364">
    <property type="entry name" value="THIOSULFATE SULFERTANSFERASE"/>
    <property type="match status" value="1"/>
</dbReference>
<reference evidence="5 6" key="1">
    <citation type="submission" date="2022-06" db="EMBL/GenBank/DDBJ databases">
        <title>Isolation of gut microbiota from human fecal samples.</title>
        <authorList>
            <person name="Pamer E.G."/>
            <person name="Barat B."/>
            <person name="Waligurski E."/>
            <person name="Medina S."/>
            <person name="Paddock L."/>
            <person name="Mostad J."/>
        </authorList>
    </citation>
    <scope>NUCLEOTIDE SEQUENCE [LARGE SCALE GENOMIC DNA]</scope>
    <source>
        <strain evidence="5 6">DFI.7.95</strain>
    </source>
</reference>
<dbReference type="CDD" id="cd01448">
    <property type="entry name" value="TST_Repeat_1"/>
    <property type="match status" value="1"/>
</dbReference>
<comment type="caution">
    <text evidence="5">The sequence shown here is derived from an EMBL/GenBank/DDBJ whole genome shotgun (WGS) entry which is preliminary data.</text>
</comment>
<proteinExistence type="predicted"/>
<dbReference type="PROSITE" id="PS50206">
    <property type="entry name" value="RHODANESE_3"/>
    <property type="match status" value="2"/>
</dbReference>
<dbReference type="SMART" id="SM00450">
    <property type="entry name" value="RHOD"/>
    <property type="match status" value="2"/>
</dbReference>
<feature type="domain" description="Rhodanese" evidence="4">
    <location>
        <begin position="221"/>
        <end position="342"/>
    </location>
</feature>
<dbReference type="InterPro" id="IPR045078">
    <property type="entry name" value="TST/MPST-like"/>
</dbReference>
<dbReference type="PROSITE" id="PS00380">
    <property type="entry name" value="RHODANESE_1"/>
    <property type="match status" value="1"/>
</dbReference>
<evidence type="ECO:0000256" key="2">
    <source>
        <dbReference type="SAM" id="MobiDB-lite"/>
    </source>
</evidence>
<dbReference type="InterPro" id="IPR001763">
    <property type="entry name" value="Rhodanese-like_dom"/>
</dbReference>
<feature type="region of interest" description="Disordered" evidence="2">
    <location>
        <begin position="25"/>
        <end position="47"/>
    </location>
</feature>
<sequence length="366" mass="40772">MNKKFFTLLLVAALMITVFTGCKQQPKKSDSNLVNKESVAKDEDTQKSEVEKVEAVDVKKVFVSPQWVKSVIDGKQEESKKYIILEASWGSADDSPDYNTGHIPGAVHVDIASIEGEPYWNLKSPEEVEQAMLELGVTKDTAVILYGSDVSGTARVAYAYLWAGVENVKVLNGSLDAWTKAGYELETTANAATPATEFGAKVPVNPQFWISVEDVDKKLKDDSNFRLVSIRSYKEFNGETSGYSYIDKAGEPKGAVWGKAGSDPYHMEDYTHEDGTYITMDEMKELWKGLNFTLDNELSFYCGTGWRASIPFLIMYENGYTNMSMYDGGWYQWQMNDDHPVQVGDPNTGEVVYTTVGELSNDKAAK</sequence>
<dbReference type="InterPro" id="IPR001307">
    <property type="entry name" value="Thiosulphate_STrfase_CS"/>
</dbReference>
<feature type="chain" id="PRO_5047332669" evidence="3">
    <location>
        <begin position="24"/>
        <end position="366"/>
    </location>
</feature>
<keyword evidence="6" id="KW-1185">Reference proteome</keyword>
<evidence type="ECO:0000256" key="3">
    <source>
        <dbReference type="SAM" id="SignalP"/>
    </source>
</evidence>
<evidence type="ECO:0000313" key="5">
    <source>
        <dbReference type="EMBL" id="MCQ4922399.1"/>
    </source>
</evidence>
<dbReference type="EMBL" id="JANGAC010000003">
    <property type="protein sequence ID" value="MCQ4922399.1"/>
    <property type="molecule type" value="Genomic_DNA"/>
</dbReference>
<feature type="domain" description="Rhodanese" evidence="4">
    <location>
        <begin position="78"/>
        <end position="187"/>
    </location>
</feature>
<gene>
    <name evidence="5" type="ORF">NE686_04825</name>
</gene>
<feature type="compositionally biased region" description="Basic and acidic residues" evidence="2">
    <location>
        <begin position="38"/>
        <end position="47"/>
    </location>
</feature>
<evidence type="ECO:0000313" key="6">
    <source>
        <dbReference type="Proteomes" id="UP001524478"/>
    </source>
</evidence>
<dbReference type="PROSITE" id="PS51257">
    <property type="entry name" value="PROKAR_LIPOPROTEIN"/>
    <property type="match status" value="1"/>
</dbReference>
<dbReference type="RefSeq" id="WP_216559508.1">
    <property type="nucleotide sequence ID" value="NZ_JAHLOH010000035.1"/>
</dbReference>
<keyword evidence="3" id="KW-0732">Signal</keyword>